<dbReference type="InterPro" id="IPR035983">
    <property type="entry name" value="Hect_E3_ubiquitin_ligase"/>
</dbReference>
<feature type="active site" description="Glycyl thioester intermediate" evidence="3">
    <location>
        <position position="120"/>
    </location>
</feature>
<dbReference type="Ensembl" id="ENSGMOT00000031045.1">
    <property type="protein sequence ID" value="ENSGMOP00000064845.1"/>
    <property type="gene ID" value="ENSGMOG00000035838.1"/>
</dbReference>
<dbReference type="Gene3D" id="3.30.2410.10">
    <property type="entry name" value="Hect, E3 ligase catalytic domain"/>
    <property type="match status" value="1"/>
</dbReference>
<dbReference type="GeneTree" id="ENSGT00950000182865"/>
<keyword evidence="2 3" id="KW-0833">Ubl conjugation pathway</keyword>
<evidence type="ECO:0000259" key="4">
    <source>
        <dbReference type="PROSITE" id="PS50237"/>
    </source>
</evidence>
<evidence type="ECO:0000256" key="2">
    <source>
        <dbReference type="ARBA" id="ARBA00022786"/>
    </source>
</evidence>
<keyword evidence="6" id="KW-1185">Reference proteome</keyword>
<accession>A0A8C5FVM2</accession>
<dbReference type="Pfam" id="PF00632">
    <property type="entry name" value="HECT"/>
    <property type="match status" value="1"/>
</dbReference>
<proteinExistence type="predicted"/>
<evidence type="ECO:0000313" key="5">
    <source>
        <dbReference type="Ensembl" id="ENSGMOP00000064845.1"/>
    </source>
</evidence>
<protein>
    <recommendedName>
        <fullName evidence="4">HECT domain-containing protein</fullName>
    </recommendedName>
</protein>
<organism evidence="5 6">
    <name type="scientific">Gadus morhua</name>
    <name type="common">Atlantic cod</name>
    <dbReference type="NCBI Taxonomy" id="8049"/>
    <lineage>
        <taxon>Eukaryota</taxon>
        <taxon>Metazoa</taxon>
        <taxon>Chordata</taxon>
        <taxon>Craniata</taxon>
        <taxon>Vertebrata</taxon>
        <taxon>Euteleostomi</taxon>
        <taxon>Actinopterygii</taxon>
        <taxon>Neopterygii</taxon>
        <taxon>Teleostei</taxon>
        <taxon>Neoteleostei</taxon>
        <taxon>Acanthomorphata</taxon>
        <taxon>Zeiogadaria</taxon>
        <taxon>Gadariae</taxon>
        <taxon>Gadiformes</taxon>
        <taxon>Gadoidei</taxon>
        <taxon>Gadidae</taxon>
        <taxon>Gadus</taxon>
    </lineage>
</organism>
<reference evidence="5" key="1">
    <citation type="submission" date="2025-08" db="UniProtKB">
        <authorList>
            <consortium name="Ensembl"/>
        </authorList>
    </citation>
    <scope>IDENTIFICATION</scope>
</reference>
<dbReference type="OMA" id="TCANTIK"/>
<sequence>MLQTGGCYRCLRTLEDKEQFVNDYIQWYFTYRNHVSFQRFKDGLATLNLFNALEQHPSLFLPYLVYSAEDLKAETLEALAWLLDVLMFATGLKEIPAAKLTPQPQLTFQKHSRFPEANVCSNTLKLPILPSYEKFEEAMSYGIRNSPGFEKKRCPYYLHI</sequence>
<name>A0A8C5FVM2_GADMO</name>
<dbReference type="Proteomes" id="UP000694546">
    <property type="component" value="Chromosome 2"/>
</dbReference>
<dbReference type="AlphaFoldDB" id="A0A8C5FVM2"/>
<dbReference type="PROSITE" id="PS50237">
    <property type="entry name" value="HECT"/>
    <property type="match status" value="1"/>
</dbReference>
<reference evidence="5" key="2">
    <citation type="submission" date="2025-09" db="UniProtKB">
        <authorList>
            <consortium name="Ensembl"/>
        </authorList>
    </citation>
    <scope>IDENTIFICATION</scope>
</reference>
<evidence type="ECO:0000256" key="3">
    <source>
        <dbReference type="PROSITE-ProRule" id="PRU00104"/>
    </source>
</evidence>
<evidence type="ECO:0000313" key="6">
    <source>
        <dbReference type="Proteomes" id="UP000694546"/>
    </source>
</evidence>
<dbReference type="GO" id="GO:0004842">
    <property type="term" value="F:ubiquitin-protein transferase activity"/>
    <property type="evidence" value="ECO:0007669"/>
    <property type="project" value="InterPro"/>
</dbReference>
<keyword evidence="1" id="KW-0808">Transferase</keyword>
<evidence type="ECO:0000256" key="1">
    <source>
        <dbReference type="ARBA" id="ARBA00022679"/>
    </source>
</evidence>
<dbReference type="SUPFAM" id="SSF56204">
    <property type="entry name" value="Hect, E3 ligase catalytic domain"/>
    <property type="match status" value="1"/>
</dbReference>
<dbReference type="InterPro" id="IPR000569">
    <property type="entry name" value="HECT_dom"/>
</dbReference>
<feature type="domain" description="HECT" evidence="4">
    <location>
        <begin position="85"/>
        <end position="152"/>
    </location>
</feature>